<reference evidence="1 2" key="1">
    <citation type="submission" date="2018-06" db="EMBL/GenBank/DDBJ databases">
        <authorList>
            <consortium name="Pathogen Informatics"/>
            <person name="Doyle S."/>
        </authorList>
    </citation>
    <scope>NUCLEOTIDE SEQUENCE [LARGE SCALE GENOMIC DNA]</scope>
    <source>
        <strain evidence="1 2">NCTC13102</strain>
    </source>
</reference>
<evidence type="ECO:0000313" key="2">
    <source>
        <dbReference type="Proteomes" id="UP000250166"/>
    </source>
</evidence>
<dbReference type="AlphaFoldDB" id="A0A2X3GH05"/>
<organism evidence="1 2">
    <name type="scientific">Helicobacter fennelliae</name>
    <dbReference type="NCBI Taxonomy" id="215"/>
    <lineage>
        <taxon>Bacteria</taxon>
        <taxon>Pseudomonadati</taxon>
        <taxon>Campylobacterota</taxon>
        <taxon>Epsilonproteobacteria</taxon>
        <taxon>Campylobacterales</taxon>
        <taxon>Helicobacteraceae</taxon>
        <taxon>Helicobacter</taxon>
    </lineage>
</organism>
<name>A0A2X3GH05_9HELI</name>
<accession>A0A2X3GH05</accession>
<gene>
    <name evidence="1" type="ORF">NCTC13102_02029</name>
</gene>
<sequence>MKVGKRPTTFWLKSRQNELLILKDKPVEEEFKSK</sequence>
<evidence type="ECO:0000313" key="1">
    <source>
        <dbReference type="EMBL" id="SQC36219.1"/>
    </source>
</evidence>
<dbReference type="EMBL" id="UAWL01000011">
    <property type="protein sequence ID" value="SQC36219.1"/>
    <property type="molecule type" value="Genomic_DNA"/>
</dbReference>
<proteinExistence type="predicted"/>
<dbReference type="Proteomes" id="UP000250166">
    <property type="component" value="Unassembled WGS sequence"/>
</dbReference>
<protein>
    <submittedName>
        <fullName evidence="1">Uncharacterized protein</fullName>
    </submittedName>
</protein>